<dbReference type="InterPro" id="IPR002575">
    <property type="entry name" value="Aminoglycoside_PTrfase"/>
</dbReference>
<dbReference type="PANTHER" id="PTHR47829">
    <property type="entry name" value="HYDROLASE, PUTATIVE (AFU_ORTHOLOGUE AFUA_1G12880)-RELATED"/>
    <property type="match status" value="1"/>
</dbReference>
<dbReference type="CDD" id="cd05154">
    <property type="entry name" value="ACAD10_11_N-like"/>
    <property type="match status" value="1"/>
</dbReference>
<dbReference type="EMBL" id="CP102173">
    <property type="protein sequence ID" value="UUP14713.1"/>
    <property type="molecule type" value="Genomic_DNA"/>
</dbReference>
<dbReference type="InterPro" id="IPR052898">
    <property type="entry name" value="ACAD10-like"/>
</dbReference>
<dbReference type="InterPro" id="IPR011009">
    <property type="entry name" value="Kinase-like_dom_sf"/>
</dbReference>
<evidence type="ECO:0000313" key="2">
    <source>
        <dbReference type="EMBL" id="UUP14713.1"/>
    </source>
</evidence>
<dbReference type="SUPFAM" id="SSF56112">
    <property type="entry name" value="Protein kinase-like (PK-like)"/>
    <property type="match status" value="1"/>
</dbReference>
<organism evidence="2 3">
    <name type="scientific">Aeromicrobium wangtongii</name>
    <dbReference type="NCBI Taxonomy" id="2969247"/>
    <lineage>
        <taxon>Bacteria</taxon>
        <taxon>Bacillati</taxon>
        <taxon>Actinomycetota</taxon>
        <taxon>Actinomycetes</taxon>
        <taxon>Propionibacteriales</taxon>
        <taxon>Nocardioidaceae</taxon>
        <taxon>Aeromicrobium</taxon>
    </lineage>
</organism>
<protein>
    <submittedName>
        <fullName evidence="2">Phosphotransferase family protein</fullName>
    </submittedName>
</protein>
<dbReference type="PANTHER" id="PTHR47829:SF1">
    <property type="entry name" value="HAD FAMILY PHOSPHATASE"/>
    <property type="match status" value="1"/>
</dbReference>
<dbReference type="Proteomes" id="UP001316184">
    <property type="component" value="Chromosome"/>
</dbReference>
<keyword evidence="3" id="KW-1185">Reference proteome</keyword>
<reference evidence="2 3" key="1">
    <citation type="submission" date="2022-08" db="EMBL/GenBank/DDBJ databases">
        <title>novel species in genus Aeromicrobium.</title>
        <authorList>
            <person name="Ye L."/>
        </authorList>
    </citation>
    <scope>NUCLEOTIDE SEQUENCE [LARGE SCALE GENOMIC DNA]</scope>
    <source>
        <strain evidence="3">zg-Y1379</strain>
    </source>
</reference>
<dbReference type="Pfam" id="PF01636">
    <property type="entry name" value="APH"/>
    <property type="match status" value="1"/>
</dbReference>
<feature type="domain" description="Aminoglycoside phosphotransferase" evidence="1">
    <location>
        <begin position="31"/>
        <end position="246"/>
    </location>
</feature>
<dbReference type="RefSeq" id="WP_232398547.1">
    <property type="nucleotide sequence ID" value="NZ_CP102173.1"/>
</dbReference>
<gene>
    <name evidence="2" type="ORF">NQV15_05220</name>
</gene>
<dbReference type="InterPro" id="IPR041726">
    <property type="entry name" value="ACAD10_11_N"/>
</dbReference>
<sequence>MSTDPQGLDTAAVGRWLASVAPDAVSGPLDASLITGGKSNLTYLVTDGTHDYVVRRPPLGHVLATAHDMAREYRVMAALAPTDVPVPPMVALCEDTEVIGAPFYVMERVDGTPYARAAQLEKLGEQRTRDITGRMVDTLVDLHAVDYRAVGLGEFGRPDGYIGRQVSRWKKQLAASTSRELPGMDELVAHLDANVPESGDGTIVHGDFRLDNVLVDDQDQVTAVLDWEMSTLGDPLSDVALMLAYQQLGETATDGGGAVVTDAPRAPGYLNRDETIERYAAGSGRDVSDIGYHQSLAFFKLAVILEGIHYRHSHGQTVGTGFDGIGDMIVPLIDAGLAASR</sequence>
<accession>A0ABY5MDF5</accession>
<evidence type="ECO:0000259" key="1">
    <source>
        <dbReference type="Pfam" id="PF01636"/>
    </source>
</evidence>
<proteinExistence type="predicted"/>
<dbReference type="Gene3D" id="3.90.1200.10">
    <property type="match status" value="1"/>
</dbReference>
<name>A0ABY5MDF5_9ACTN</name>
<evidence type="ECO:0000313" key="3">
    <source>
        <dbReference type="Proteomes" id="UP001316184"/>
    </source>
</evidence>
<dbReference type="Gene3D" id="3.30.200.20">
    <property type="entry name" value="Phosphorylase Kinase, domain 1"/>
    <property type="match status" value="1"/>
</dbReference>